<protein>
    <submittedName>
        <fullName evidence="1">Uncharacterized protein</fullName>
    </submittedName>
</protein>
<proteinExistence type="predicted"/>
<evidence type="ECO:0000313" key="1">
    <source>
        <dbReference type="EMBL" id="WAS95532.1"/>
    </source>
</evidence>
<dbReference type="EMBL" id="CP114040">
    <property type="protein sequence ID" value="WAS95532.1"/>
    <property type="molecule type" value="Genomic_DNA"/>
</dbReference>
<sequence length="217" mass="23167">MLRIAAAGLVFTIACLSGGCPQPDSPGATSGVGEPVVAESACECVEPEAFAEESASCFDQRPCDLVERACLAGDEQGDAVCGEWGEFHVSEAALNCALEQMIAGSPGLIFYEDTAPRDDGDALEFPHEFAWGGFIQVMQSRTALGRDWTSISNLDGESKEESAAEVHDLKARAYFEGCKAEPDLSRRFDCLIAWRAGDARLTCDAPSVVHYEMSSGL</sequence>
<dbReference type="Proteomes" id="UP001164459">
    <property type="component" value="Chromosome"/>
</dbReference>
<reference evidence="1" key="1">
    <citation type="submission" date="2022-11" db="EMBL/GenBank/DDBJ databases">
        <title>Minimal conservation of predation-associated metabolite biosynthetic gene clusters underscores biosynthetic potential of Myxococcota including descriptions for ten novel species: Archangium lansinium sp. nov., Myxococcus landrumus sp. nov., Nannocystis bai.</title>
        <authorList>
            <person name="Ahearne A."/>
            <person name="Stevens C."/>
            <person name="Dowd S."/>
        </authorList>
    </citation>
    <scope>NUCLEOTIDE SEQUENCE</scope>
    <source>
        <strain evidence="1">Fl3</strain>
    </source>
</reference>
<keyword evidence="2" id="KW-1185">Reference proteome</keyword>
<name>A0ABY7H8E1_9BACT</name>
<dbReference type="RefSeq" id="WP_269037872.1">
    <property type="nucleotide sequence ID" value="NZ_CP114040.1"/>
</dbReference>
<dbReference type="PROSITE" id="PS51257">
    <property type="entry name" value="PROKAR_LIPOPROTEIN"/>
    <property type="match status" value="1"/>
</dbReference>
<organism evidence="1 2">
    <name type="scientific">Nannocystis punicea</name>
    <dbReference type="NCBI Taxonomy" id="2995304"/>
    <lineage>
        <taxon>Bacteria</taxon>
        <taxon>Pseudomonadati</taxon>
        <taxon>Myxococcota</taxon>
        <taxon>Polyangia</taxon>
        <taxon>Nannocystales</taxon>
        <taxon>Nannocystaceae</taxon>
        <taxon>Nannocystis</taxon>
    </lineage>
</organism>
<evidence type="ECO:0000313" key="2">
    <source>
        <dbReference type="Proteomes" id="UP001164459"/>
    </source>
</evidence>
<gene>
    <name evidence="1" type="ORF">O0S08_05165</name>
</gene>
<accession>A0ABY7H8E1</accession>